<dbReference type="EMBL" id="JADYXP020000019">
    <property type="protein sequence ID" value="KAL0104816.1"/>
    <property type="molecule type" value="Genomic_DNA"/>
</dbReference>
<sequence length="144" mass="15985">MSSSSCTSWVNSASAFDGSARVSLPKVELNANMRGRTSTATPEDLGDPNSKSMTPRSFYSISRKSPGSVHQFAATEVQHAALIQGLAHHYFQSVPVYRHRQLYTTPPDETGTMRTSEIDIATIPRDNCLTDRHRPRAKYANFRP</sequence>
<feature type="region of interest" description="Disordered" evidence="1">
    <location>
        <begin position="28"/>
        <end position="56"/>
    </location>
</feature>
<reference evidence="2 3" key="1">
    <citation type="submission" date="2023-03" db="EMBL/GenBank/DDBJ databases">
        <title>High recombination rates correlate with genetic variation in Cardiocondyla obscurior ants.</title>
        <authorList>
            <person name="Errbii M."/>
        </authorList>
    </citation>
    <scope>NUCLEOTIDE SEQUENCE [LARGE SCALE GENOMIC DNA]</scope>
    <source>
        <strain evidence="2">Alpha-2009</strain>
        <tissue evidence="2">Whole body</tissue>
    </source>
</reference>
<dbReference type="AlphaFoldDB" id="A0AAW2ER05"/>
<dbReference type="Proteomes" id="UP001430953">
    <property type="component" value="Unassembled WGS sequence"/>
</dbReference>
<evidence type="ECO:0000313" key="3">
    <source>
        <dbReference type="Proteomes" id="UP001430953"/>
    </source>
</evidence>
<protein>
    <submittedName>
        <fullName evidence="2">Uncharacterized protein</fullName>
    </submittedName>
</protein>
<evidence type="ECO:0000313" key="2">
    <source>
        <dbReference type="EMBL" id="KAL0104816.1"/>
    </source>
</evidence>
<comment type="caution">
    <text evidence="2">The sequence shown here is derived from an EMBL/GenBank/DDBJ whole genome shotgun (WGS) entry which is preliminary data.</text>
</comment>
<name>A0AAW2ER05_9HYME</name>
<gene>
    <name evidence="2" type="ORF">PUN28_016450</name>
</gene>
<accession>A0AAW2ER05</accession>
<organism evidence="2 3">
    <name type="scientific">Cardiocondyla obscurior</name>
    <dbReference type="NCBI Taxonomy" id="286306"/>
    <lineage>
        <taxon>Eukaryota</taxon>
        <taxon>Metazoa</taxon>
        <taxon>Ecdysozoa</taxon>
        <taxon>Arthropoda</taxon>
        <taxon>Hexapoda</taxon>
        <taxon>Insecta</taxon>
        <taxon>Pterygota</taxon>
        <taxon>Neoptera</taxon>
        <taxon>Endopterygota</taxon>
        <taxon>Hymenoptera</taxon>
        <taxon>Apocrita</taxon>
        <taxon>Aculeata</taxon>
        <taxon>Formicoidea</taxon>
        <taxon>Formicidae</taxon>
        <taxon>Myrmicinae</taxon>
        <taxon>Cardiocondyla</taxon>
    </lineage>
</organism>
<evidence type="ECO:0000256" key="1">
    <source>
        <dbReference type="SAM" id="MobiDB-lite"/>
    </source>
</evidence>
<keyword evidence="3" id="KW-1185">Reference proteome</keyword>
<proteinExistence type="predicted"/>